<proteinExistence type="predicted"/>
<reference evidence="1 2" key="1">
    <citation type="journal article" date="2019" name="Nat. Ecol. Evol.">
        <title>Megaphylogeny resolves global patterns of mushroom evolution.</title>
        <authorList>
            <person name="Varga T."/>
            <person name="Krizsan K."/>
            <person name="Foldi C."/>
            <person name="Dima B."/>
            <person name="Sanchez-Garcia M."/>
            <person name="Sanchez-Ramirez S."/>
            <person name="Szollosi G.J."/>
            <person name="Szarkandi J.G."/>
            <person name="Papp V."/>
            <person name="Albert L."/>
            <person name="Andreopoulos W."/>
            <person name="Angelini C."/>
            <person name="Antonin V."/>
            <person name="Barry K.W."/>
            <person name="Bougher N.L."/>
            <person name="Buchanan P."/>
            <person name="Buyck B."/>
            <person name="Bense V."/>
            <person name="Catcheside P."/>
            <person name="Chovatia M."/>
            <person name="Cooper J."/>
            <person name="Damon W."/>
            <person name="Desjardin D."/>
            <person name="Finy P."/>
            <person name="Geml J."/>
            <person name="Haridas S."/>
            <person name="Hughes K."/>
            <person name="Justo A."/>
            <person name="Karasinski D."/>
            <person name="Kautmanova I."/>
            <person name="Kiss B."/>
            <person name="Kocsube S."/>
            <person name="Kotiranta H."/>
            <person name="LaButti K.M."/>
            <person name="Lechner B.E."/>
            <person name="Liimatainen K."/>
            <person name="Lipzen A."/>
            <person name="Lukacs Z."/>
            <person name="Mihaltcheva S."/>
            <person name="Morgado L.N."/>
            <person name="Niskanen T."/>
            <person name="Noordeloos M.E."/>
            <person name="Ohm R.A."/>
            <person name="Ortiz-Santana B."/>
            <person name="Ovrebo C."/>
            <person name="Racz N."/>
            <person name="Riley R."/>
            <person name="Savchenko A."/>
            <person name="Shiryaev A."/>
            <person name="Soop K."/>
            <person name="Spirin V."/>
            <person name="Szebenyi C."/>
            <person name="Tomsovsky M."/>
            <person name="Tulloss R.E."/>
            <person name="Uehling J."/>
            <person name="Grigoriev I.V."/>
            <person name="Vagvolgyi C."/>
            <person name="Papp T."/>
            <person name="Martin F.M."/>
            <person name="Miettinen O."/>
            <person name="Hibbett D.S."/>
            <person name="Nagy L.G."/>
        </authorList>
    </citation>
    <scope>NUCLEOTIDE SEQUENCE [LARGE SCALE GENOMIC DNA]</scope>
    <source>
        <strain evidence="1 2">NL-1719</strain>
    </source>
</reference>
<sequence length="263" mass="30794">MDNSEPFLPPELERHIFLYALNHSREDAQNLLSVAKRVENWLIPVVYEVVGFHTTYSTPFPFEMQRYERYGKETRHLAVGVEEMIPSLSFFPNVTNLAIWSRYDELLVTFLEKSSLTRLSIRLHSFDPPTPRLIQTFSRITHLEVVGRLDSWKDCHLLDHFTSLTHLCVLWDTYKNLLEEMLGRYPSLAILILWDWNPIDPEDSGDTPTIALSPLGDRDFNDIRVIAVRNRFIEDWETGARGGIDMWRFADNVMAERKREKPS</sequence>
<evidence type="ECO:0000313" key="2">
    <source>
        <dbReference type="Proteomes" id="UP000308600"/>
    </source>
</evidence>
<organism evidence="1 2">
    <name type="scientific">Pluteus cervinus</name>
    <dbReference type="NCBI Taxonomy" id="181527"/>
    <lineage>
        <taxon>Eukaryota</taxon>
        <taxon>Fungi</taxon>
        <taxon>Dikarya</taxon>
        <taxon>Basidiomycota</taxon>
        <taxon>Agaricomycotina</taxon>
        <taxon>Agaricomycetes</taxon>
        <taxon>Agaricomycetidae</taxon>
        <taxon>Agaricales</taxon>
        <taxon>Pluteineae</taxon>
        <taxon>Pluteaceae</taxon>
        <taxon>Pluteus</taxon>
    </lineage>
</organism>
<dbReference type="Proteomes" id="UP000308600">
    <property type="component" value="Unassembled WGS sequence"/>
</dbReference>
<evidence type="ECO:0000313" key="1">
    <source>
        <dbReference type="EMBL" id="TFK65216.1"/>
    </source>
</evidence>
<dbReference type="EMBL" id="ML208444">
    <property type="protein sequence ID" value="TFK65216.1"/>
    <property type="molecule type" value="Genomic_DNA"/>
</dbReference>
<name>A0ACD3AI86_9AGAR</name>
<accession>A0ACD3AI86</accession>
<gene>
    <name evidence="1" type="ORF">BDN72DRAFT_845804</name>
</gene>
<keyword evidence="2" id="KW-1185">Reference proteome</keyword>
<protein>
    <submittedName>
        <fullName evidence="1">Uncharacterized protein</fullName>
    </submittedName>
</protein>